<evidence type="ECO:0000256" key="3">
    <source>
        <dbReference type="ARBA" id="ARBA00023012"/>
    </source>
</evidence>
<dbReference type="STRING" id="1796616.A4V09_17770"/>
<sequence length="226" mass="25872">MRILLIEDDQELCHVLKISLEKAGYQTDICLTGTDALYYALQPVYNLIILDRMLPGMDGLSLLKLIRSNEITTPVILATAIDAVPERIAGLDCGADDYIVKPYDIEELMARIRALVRRPQPIEDHRNMEYGDLVFNTTTLKLTCGPHTQQLSRRESMLMEYFMQNPEQTISRQMLYSRVWGPDGEVEDGNLDTYIYYLRKILKKLKSRVQVATAHGIGYRLECPPC</sequence>
<dbReference type="PANTHER" id="PTHR48111:SF22">
    <property type="entry name" value="REGULATOR OF RPOS"/>
    <property type="match status" value="1"/>
</dbReference>
<gene>
    <name evidence="12" type="ORF">A4V09_17770</name>
</gene>
<dbReference type="Pfam" id="PF00486">
    <property type="entry name" value="Trans_reg_C"/>
    <property type="match status" value="1"/>
</dbReference>
<evidence type="ECO:0000256" key="6">
    <source>
        <dbReference type="ARBA" id="ARBA00023163"/>
    </source>
</evidence>
<evidence type="ECO:0000256" key="2">
    <source>
        <dbReference type="ARBA" id="ARBA00022553"/>
    </source>
</evidence>
<dbReference type="InterPro" id="IPR016032">
    <property type="entry name" value="Sig_transdc_resp-reg_C-effctor"/>
</dbReference>
<dbReference type="SMART" id="SM00448">
    <property type="entry name" value="REC"/>
    <property type="match status" value="1"/>
</dbReference>
<keyword evidence="5 9" id="KW-0238">DNA-binding</keyword>
<evidence type="ECO:0000256" key="7">
    <source>
        <dbReference type="ARBA" id="ARBA00024867"/>
    </source>
</evidence>
<evidence type="ECO:0000313" key="12">
    <source>
        <dbReference type="EMBL" id="ANU77430.1"/>
    </source>
</evidence>
<organism evidence="12 13">
    <name type="scientific">Blautia pseudococcoides</name>
    <dbReference type="NCBI Taxonomy" id="1796616"/>
    <lineage>
        <taxon>Bacteria</taxon>
        <taxon>Bacillati</taxon>
        <taxon>Bacillota</taxon>
        <taxon>Clostridia</taxon>
        <taxon>Lachnospirales</taxon>
        <taxon>Lachnospiraceae</taxon>
        <taxon>Blautia</taxon>
    </lineage>
</organism>
<dbReference type="InterPro" id="IPR036388">
    <property type="entry name" value="WH-like_DNA-bd_sf"/>
</dbReference>
<evidence type="ECO:0000259" key="10">
    <source>
        <dbReference type="PROSITE" id="PS50110"/>
    </source>
</evidence>
<evidence type="ECO:0000256" key="9">
    <source>
        <dbReference type="PROSITE-ProRule" id="PRU01091"/>
    </source>
</evidence>
<dbReference type="KEGG" id="byl:A4V09_17770"/>
<dbReference type="GO" id="GO:0000976">
    <property type="term" value="F:transcription cis-regulatory region binding"/>
    <property type="evidence" value="ECO:0007669"/>
    <property type="project" value="TreeGrafter"/>
</dbReference>
<dbReference type="Proteomes" id="UP000092574">
    <property type="component" value="Chromosome"/>
</dbReference>
<dbReference type="RefSeq" id="WP_065543558.1">
    <property type="nucleotide sequence ID" value="NZ_CP015405.2"/>
</dbReference>
<keyword evidence="2 8" id="KW-0597">Phosphoprotein</keyword>
<dbReference type="CDD" id="cd00383">
    <property type="entry name" value="trans_reg_C"/>
    <property type="match status" value="1"/>
</dbReference>
<proteinExistence type="predicted"/>
<dbReference type="InterPro" id="IPR001867">
    <property type="entry name" value="OmpR/PhoB-type_DNA-bd"/>
</dbReference>
<accession>A0A1C7ICL5</accession>
<dbReference type="SUPFAM" id="SSF46894">
    <property type="entry name" value="C-terminal effector domain of the bipartite response regulators"/>
    <property type="match status" value="1"/>
</dbReference>
<evidence type="ECO:0000259" key="11">
    <source>
        <dbReference type="PROSITE" id="PS51755"/>
    </source>
</evidence>
<dbReference type="InterPro" id="IPR011006">
    <property type="entry name" value="CheY-like_superfamily"/>
</dbReference>
<evidence type="ECO:0000313" key="13">
    <source>
        <dbReference type="Proteomes" id="UP000092574"/>
    </source>
</evidence>
<dbReference type="PANTHER" id="PTHR48111">
    <property type="entry name" value="REGULATOR OF RPOS"/>
    <property type="match status" value="1"/>
</dbReference>
<dbReference type="PROSITE" id="PS50110">
    <property type="entry name" value="RESPONSE_REGULATORY"/>
    <property type="match status" value="1"/>
</dbReference>
<dbReference type="GO" id="GO:0006355">
    <property type="term" value="P:regulation of DNA-templated transcription"/>
    <property type="evidence" value="ECO:0007669"/>
    <property type="project" value="InterPro"/>
</dbReference>
<keyword evidence="4" id="KW-0805">Transcription regulation</keyword>
<comment type="function">
    <text evidence="7">May play the central regulatory role in sporulation. It may be an element of the effector pathway responsible for the activation of sporulation genes in response to nutritional stress. Spo0A may act in concert with spo0H (a sigma factor) to control the expression of some genes that are critical to the sporulation process.</text>
</comment>
<dbReference type="GO" id="GO:0000156">
    <property type="term" value="F:phosphorelay response regulator activity"/>
    <property type="evidence" value="ECO:0007669"/>
    <property type="project" value="TreeGrafter"/>
</dbReference>
<dbReference type="SMART" id="SM00862">
    <property type="entry name" value="Trans_reg_C"/>
    <property type="match status" value="1"/>
</dbReference>
<dbReference type="InterPro" id="IPR001789">
    <property type="entry name" value="Sig_transdc_resp-reg_receiver"/>
</dbReference>
<dbReference type="GO" id="GO:0005829">
    <property type="term" value="C:cytosol"/>
    <property type="evidence" value="ECO:0007669"/>
    <property type="project" value="TreeGrafter"/>
</dbReference>
<dbReference type="PROSITE" id="PS51755">
    <property type="entry name" value="OMPR_PHOB"/>
    <property type="match status" value="1"/>
</dbReference>
<feature type="domain" description="OmpR/PhoB-type" evidence="11">
    <location>
        <begin position="125"/>
        <end position="223"/>
    </location>
</feature>
<dbReference type="Gene3D" id="1.10.10.10">
    <property type="entry name" value="Winged helix-like DNA-binding domain superfamily/Winged helix DNA-binding domain"/>
    <property type="match status" value="1"/>
</dbReference>
<dbReference type="Gene3D" id="6.10.250.690">
    <property type="match status" value="1"/>
</dbReference>
<dbReference type="Gene3D" id="3.40.50.2300">
    <property type="match status" value="1"/>
</dbReference>
<feature type="DNA-binding region" description="OmpR/PhoB-type" evidence="9">
    <location>
        <begin position="125"/>
        <end position="223"/>
    </location>
</feature>
<evidence type="ECO:0000256" key="5">
    <source>
        <dbReference type="ARBA" id="ARBA00023125"/>
    </source>
</evidence>
<keyword evidence="3" id="KW-0902">Two-component regulatory system</keyword>
<protein>
    <recommendedName>
        <fullName evidence="1">Stage 0 sporulation protein A homolog</fullName>
    </recommendedName>
</protein>
<dbReference type="GO" id="GO:0032993">
    <property type="term" value="C:protein-DNA complex"/>
    <property type="evidence" value="ECO:0007669"/>
    <property type="project" value="TreeGrafter"/>
</dbReference>
<evidence type="ECO:0000256" key="8">
    <source>
        <dbReference type="PROSITE-ProRule" id="PRU00169"/>
    </source>
</evidence>
<dbReference type="OrthoDB" id="9790442at2"/>
<keyword evidence="13" id="KW-1185">Reference proteome</keyword>
<evidence type="ECO:0000256" key="4">
    <source>
        <dbReference type="ARBA" id="ARBA00023015"/>
    </source>
</evidence>
<name>A0A1C7ICL5_9FIRM</name>
<feature type="modified residue" description="4-aspartylphosphate" evidence="8">
    <location>
        <position position="51"/>
    </location>
</feature>
<dbReference type="SUPFAM" id="SSF52172">
    <property type="entry name" value="CheY-like"/>
    <property type="match status" value="1"/>
</dbReference>
<reference evidence="12" key="1">
    <citation type="submission" date="2017-04" db="EMBL/GenBank/DDBJ databases">
        <title>Complete Genome Sequences of Twelve Strains of a Stable Defined Moderately Diverse Mouse Microbiota 2 (sDMDMm2).</title>
        <authorList>
            <person name="Uchimura Y."/>
            <person name="Wyss M."/>
            <person name="Brugiroux S."/>
            <person name="Limenitakis J.P."/>
            <person name="Stecher B."/>
            <person name="McCoy K.D."/>
            <person name="Macpherson A.J."/>
        </authorList>
    </citation>
    <scope>NUCLEOTIDE SEQUENCE</scope>
    <source>
        <strain evidence="12">YL58</strain>
    </source>
</reference>
<dbReference type="AlphaFoldDB" id="A0A1C7ICL5"/>
<dbReference type="EMBL" id="CP015405">
    <property type="protein sequence ID" value="ANU77430.1"/>
    <property type="molecule type" value="Genomic_DNA"/>
</dbReference>
<feature type="domain" description="Response regulatory" evidence="10">
    <location>
        <begin position="2"/>
        <end position="116"/>
    </location>
</feature>
<keyword evidence="6" id="KW-0804">Transcription</keyword>
<dbReference type="Pfam" id="PF00072">
    <property type="entry name" value="Response_reg"/>
    <property type="match status" value="1"/>
</dbReference>
<dbReference type="InterPro" id="IPR039420">
    <property type="entry name" value="WalR-like"/>
</dbReference>
<evidence type="ECO:0000256" key="1">
    <source>
        <dbReference type="ARBA" id="ARBA00018672"/>
    </source>
</evidence>